<gene>
    <name evidence="7" type="ORF">A2537_00440</name>
</gene>
<evidence type="ECO:0000256" key="4">
    <source>
        <dbReference type="ARBA" id="ARBA00022989"/>
    </source>
</evidence>
<evidence type="ECO:0000256" key="6">
    <source>
        <dbReference type="SAM" id="Phobius"/>
    </source>
</evidence>
<dbReference type="GO" id="GO:0005886">
    <property type="term" value="C:plasma membrane"/>
    <property type="evidence" value="ECO:0007669"/>
    <property type="project" value="UniProtKB-SubCell"/>
</dbReference>
<keyword evidence="3 6" id="KW-0812">Transmembrane</keyword>
<feature type="transmembrane region" description="Helical" evidence="6">
    <location>
        <begin position="41"/>
        <end position="64"/>
    </location>
</feature>
<dbReference type="EMBL" id="MFRC01000026">
    <property type="protein sequence ID" value="OGH89771.1"/>
    <property type="molecule type" value="Genomic_DNA"/>
</dbReference>
<evidence type="ECO:0000313" key="8">
    <source>
        <dbReference type="Proteomes" id="UP000178490"/>
    </source>
</evidence>
<name>A0A1F6P0T6_9BACT</name>
<feature type="transmembrane region" description="Helical" evidence="6">
    <location>
        <begin position="325"/>
        <end position="349"/>
    </location>
</feature>
<evidence type="ECO:0000256" key="1">
    <source>
        <dbReference type="ARBA" id="ARBA00004651"/>
    </source>
</evidence>
<evidence type="ECO:0000256" key="5">
    <source>
        <dbReference type="ARBA" id="ARBA00023136"/>
    </source>
</evidence>
<feature type="transmembrane region" description="Helical" evidence="6">
    <location>
        <begin position="12"/>
        <end position="35"/>
    </location>
</feature>
<evidence type="ECO:0000256" key="3">
    <source>
        <dbReference type="ARBA" id="ARBA00022692"/>
    </source>
</evidence>
<dbReference type="PANTHER" id="PTHR30250:SF11">
    <property type="entry name" value="O-ANTIGEN TRANSPORTER-RELATED"/>
    <property type="match status" value="1"/>
</dbReference>
<feature type="transmembrane region" description="Helical" evidence="6">
    <location>
        <begin position="170"/>
        <end position="190"/>
    </location>
</feature>
<accession>A0A1F6P0T6</accession>
<feature type="transmembrane region" description="Helical" evidence="6">
    <location>
        <begin position="144"/>
        <end position="164"/>
    </location>
</feature>
<organism evidence="7 8">
    <name type="scientific">Candidatus Magasanikbacteria bacterium RIFOXYD2_FULL_36_9</name>
    <dbReference type="NCBI Taxonomy" id="1798707"/>
    <lineage>
        <taxon>Bacteria</taxon>
        <taxon>Candidatus Magasanikiibacteriota</taxon>
    </lineage>
</organism>
<keyword evidence="4 6" id="KW-1133">Transmembrane helix</keyword>
<feature type="transmembrane region" description="Helical" evidence="6">
    <location>
        <begin position="202"/>
        <end position="225"/>
    </location>
</feature>
<keyword evidence="2" id="KW-1003">Cell membrane</keyword>
<feature type="transmembrane region" description="Helical" evidence="6">
    <location>
        <begin position="85"/>
        <end position="108"/>
    </location>
</feature>
<feature type="transmembrane region" description="Helical" evidence="6">
    <location>
        <begin position="356"/>
        <end position="373"/>
    </location>
</feature>
<comment type="caution">
    <text evidence="7">The sequence shown here is derived from an EMBL/GenBank/DDBJ whole genome shotgun (WGS) entry which is preliminary data.</text>
</comment>
<feature type="transmembrane region" description="Helical" evidence="6">
    <location>
        <begin position="414"/>
        <end position="431"/>
    </location>
</feature>
<sequence>MTLKRKIAHNTIIQLAGKGLSTILGLLTVFFVIRSLGAEKFGWYTTAIGFLQFVGIFSDFGFTITTANMLSEPKFDKEKLLNNLFTLRIATAALFQGIAPLIFLFFPYPIEVKIAVAITSLSFFAISTGHVFSGYFQNQLRTQIITAGELIGRAVLLLGVVVLIKINAAFLPFMAILTSASIINTLYMFYKMPKIKFAYDKEIFRAILIKISPTALCIIFNSFYLQGDRVILPLFTSQAQVGFYGAAYRVLDVIVQIAALTMGIMSPLLAYYYSRSQNIDFKKHLQMSFDLMALILIPMMIGASSLAEPIMQFVGGKDFVGSGKILIWLSWTVLGICLGIVFGYTALAINKQKQAVWIYLSDAILSVIAYFIFIPRFGIYGAAGVTIFSEIYAGLMLLFLVYHHTDFIPHLKSLFKILSSGLLMYLCIKYIRLPHVILSIILGATVYTIFILIFRVISKETIKEILQSKN</sequence>
<reference evidence="7 8" key="1">
    <citation type="journal article" date="2016" name="Nat. Commun.">
        <title>Thousands of microbial genomes shed light on interconnected biogeochemical processes in an aquifer system.</title>
        <authorList>
            <person name="Anantharaman K."/>
            <person name="Brown C.T."/>
            <person name="Hug L.A."/>
            <person name="Sharon I."/>
            <person name="Castelle C.J."/>
            <person name="Probst A.J."/>
            <person name="Thomas B.C."/>
            <person name="Singh A."/>
            <person name="Wilkins M.J."/>
            <person name="Karaoz U."/>
            <person name="Brodie E.L."/>
            <person name="Williams K.H."/>
            <person name="Hubbard S.S."/>
            <person name="Banfield J.F."/>
        </authorList>
    </citation>
    <scope>NUCLEOTIDE SEQUENCE [LARGE SCALE GENOMIC DNA]</scope>
</reference>
<dbReference type="AlphaFoldDB" id="A0A1F6P0T6"/>
<dbReference type="InterPro" id="IPR050833">
    <property type="entry name" value="Poly_Biosynth_Transport"/>
</dbReference>
<dbReference type="PANTHER" id="PTHR30250">
    <property type="entry name" value="PST FAMILY PREDICTED COLANIC ACID TRANSPORTER"/>
    <property type="match status" value="1"/>
</dbReference>
<feature type="transmembrane region" description="Helical" evidence="6">
    <location>
        <begin position="253"/>
        <end position="273"/>
    </location>
</feature>
<proteinExistence type="predicted"/>
<feature type="transmembrane region" description="Helical" evidence="6">
    <location>
        <begin position="379"/>
        <end position="402"/>
    </location>
</feature>
<feature type="transmembrane region" description="Helical" evidence="6">
    <location>
        <begin position="437"/>
        <end position="457"/>
    </location>
</feature>
<keyword evidence="5 6" id="KW-0472">Membrane</keyword>
<dbReference type="InterPro" id="IPR002797">
    <property type="entry name" value="Polysacc_synth"/>
</dbReference>
<dbReference type="CDD" id="cd13128">
    <property type="entry name" value="MATE_Wzx_like"/>
    <property type="match status" value="1"/>
</dbReference>
<evidence type="ECO:0000256" key="2">
    <source>
        <dbReference type="ARBA" id="ARBA00022475"/>
    </source>
</evidence>
<feature type="transmembrane region" description="Helical" evidence="6">
    <location>
        <begin position="114"/>
        <end position="132"/>
    </location>
</feature>
<comment type="subcellular location">
    <subcellularLocation>
        <location evidence="1">Cell membrane</location>
        <topology evidence="1">Multi-pass membrane protein</topology>
    </subcellularLocation>
</comment>
<protein>
    <submittedName>
        <fullName evidence="7">Uncharacterized protein</fullName>
    </submittedName>
</protein>
<evidence type="ECO:0000313" key="7">
    <source>
        <dbReference type="EMBL" id="OGH89771.1"/>
    </source>
</evidence>
<dbReference type="Pfam" id="PF01943">
    <property type="entry name" value="Polysacc_synt"/>
    <property type="match status" value="1"/>
</dbReference>
<dbReference type="Proteomes" id="UP000178490">
    <property type="component" value="Unassembled WGS sequence"/>
</dbReference>
<feature type="transmembrane region" description="Helical" evidence="6">
    <location>
        <begin position="285"/>
        <end position="305"/>
    </location>
</feature>